<protein>
    <submittedName>
        <fullName evidence="3">Metallophosphoesterase family protein</fullName>
    </submittedName>
</protein>
<proteinExistence type="inferred from homology"/>
<dbReference type="GO" id="GO:0016791">
    <property type="term" value="F:phosphatase activity"/>
    <property type="evidence" value="ECO:0007669"/>
    <property type="project" value="TreeGrafter"/>
</dbReference>
<sequence length="241" mass="26622">MVHAILSDLHGNLEALEAVLADLDRVKPASVVCLGDFVGYGASPNECIERLKPRLEEAVIGNHDLAAIGKLALRGFHEDAAAAARWTGAALTPGNRAWLESLPYDRTWRGARLVHATPRAPAAWRYVLSVRDALVEFGGFEERVCFIGHSHFPCAFDWEEGDAIFLRSDEITIEPGHRYLVTVGSVGQPRDGDPRACYALYDERAGVIRNMRLEYDVDGAMRRILAAGLPSFLAERLQWGE</sequence>
<dbReference type="EMBL" id="VBOS01000057">
    <property type="protein sequence ID" value="TMQ59137.1"/>
    <property type="molecule type" value="Genomic_DNA"/>
</dbReference>
<dbReference type="AlphaFoldDB" id="A0A538T678"/>
<reference evidence="3 4" key="1">
    <citation type="journal article" date="2019" name="Nat. Microbiol.">
        <title>Mediterranean grassland soil C-N compound turnover is dependent on rainfall and depth, and is mediated by genomically divergent microorganisms.</title>
        <authorList>
            <person name="Diamond S."/>
            <person name="Andeer P.F."/>
            <person name="Li Z."/>
            <person name="Crits-Christoph A."/>
            <person name="Burstein D."/>
            <person name="Anantharaman K."/>
            <person name="Lane K.R."/>
            <person name="Thomas B.C."/>
            <person name="Pan C."/>
            <person name="Northen T.R."/>
            <person name="Banfield J.F."/>
        </authorList>
    </citation>
    <scope>NUCLEOTIDE SEQUENCE [LARGE SCALE GENOMIC DNA]</scope>
    <source>
        <strain evidence="3">WS_2</strain>
    </source>
</reference>
<gene>
    <name evidence="3" type="ORF">E6K72_01890</name>
</gene>
<dbReference type="PIRSF" id="PIRSF000883">
    <property type="entry name" value="Pesterase_MJ0912"/>
    <property type="match status" value="1"/>
</dbReference>
<dbReference type="InterPro" id="IPR024654">
    <property type="entry name" value="Calcineurin-like_PHP_lpxH"/>
</dbReference>
<dbReference type="GO" id="GO:0005737">
    <property type="term" value="C:cytoplasm"/>
    <property type="evidence" value="ECO:0007669"/>
    <property type="project" value="TreeGrafter"/>
</dbReference>
<dbReference type="Proteomes" id="UP000317716">
    <property type="component" value="Unassembled WGS sequence"/>
</dbReference>
<dbReference type="Gene3D" id="3.60.21.10">
    <property type="match status" value="1"/>
</dbReference>
<evidence type="ECO:0000256" key="1">
    <source>
        <dbReference type="ARBA" id="ARBA00008950"/>
    </source>
</evidence>
<dbReference type="PANTHER" id="PTHR42850">
    <property type="entry name" value="METALLOPHOSPHOESTERASE"/>
    <property type="match status" value="1"/>
</dbReference>
<comment type="similarity">
    <text evidence="1">Belongs to the metallophosphoesterase superfamily. YfcE family.</text>
</comment>
<evidence type="ECO:0000313" key="4">
    <source>
        <dbReference type="Proteomes" id="UP000317716"/>
    </source>
</evidence>
<dbReference type="SUPFAM" id="SSF56300">
    <property type="entry name" value="Metallo-dependent phosphatases"/>
    <property type="match status" value="1"/>
</dbReference>
<dbReference type="InterPro" id="IPR050126">
    <property type="entry name" value="Ap4A_hydrolase"/>
</dbReference>
<organism evidence="3 4">
    <name type="scientific">Eiseniibacteriota bacterium</name>
    <dbReference type="NCBI Taxonomy" id="2212470"/>
    <lineage>
        <taxon>Bacteria</taxon>
        <taxon>Candidatus Eiseniibacteriota</taxon>
    </lineage>
</organism>
<accession>A0A538T678</accession>
<dbReference type="InterPro" id="IPR029052">
    <property type="entry name" value="Metallo-depent_PP-like"/>
</dbReference>
<feature type="domain" description="Calcineurin-like phosphoesterase" evidence="2">
    <location>
        <begin position="1"/>
        <end position="203"/>
    </location>
</feature>
<evidence type="ECO:0000259" key="2">
    <source>
        <dbReference type="Pfam" id="PF12850"/>
    </source>
</evidence>
<evidence type="ECO:0000313" key="3">
    <source>
        <dbReference type="EMBL" id="TMQ59137.1"/>
    </source>
</evidence>
<dbReference type="InterPro" id="IPR011152">
    <property type="entry name" value="Pesterase_MJ0912"/>
</dbReference>
<dbReference type="PANTHER" id="PTHR42850:SF2">
    <property type="entry name" value="BLL5683 PROTEIN"/>
    <property type="match status" value="1"/>
</dbReference>
<dbReference type="CDD" id="cd00838">
    <property type="entry name" value="MPP_superfamily"/>
    <property type="match status" value="1"/>
</dbReference>
<name>A0A538T678_UNCEI</name>
<dbReference type="Pfam" id="PF12850">
    <property type="entry name" value="Metallophos_2"/>
    <property type="match status" value="1"/>
</dbReference>
<comment type="caution">
    <text evidence="3">The sequence shown here is derived from an EMBL/GenBank/DDBJ whole genome shotgun (WGS) entry which is preliminary data.</text>
</comment>